<dbReference type="EMBL" id="JAADJZ010000005">
    <property type="protein sequence ID" value="KAF2874784.1"/>
    <property type="molecule type" value="Genomic_DNA"/>
</dbReference>
<name>A0A7C8MQS1_9PLEO</name>
<evidence type="ECO:0000313" key="2">
    <source>
        <dbReference type="EMBL" id="KAF2874784.1"/>
    </source>
</evidence>
<feature type="region of interest" description="Disordered" evidence="1">
    <location>
        <begin position="18"/>
        <end position="40"/>
    </location>
</feature>
<reference evidence="2 3" key="1">
    <citation type="submission" date="2020-01" db="EMBL/GenBank/DDBJ databases">
        <authorList>
            <consortium name="DOE Joint Genome Institute"/>
            <person name="Haridas S."/>
            <person name="Albert R."/>
            <person name="Binder M."/>
            <person name="Bloem J."/>
            <person name="Labutti K."/>
            <person name="Salamov A."/>
            <person name="Andreopoulos B."/>
            <person name="Baker S.E."/>
            <person name="Barry K."/>
            <person name="Bills G."/>
            <person name="Bluhm B.H."/>
            <person name="Cannon C."/>
            <person name="Castanera R."/>
            <person name="Culley D.E."/>
            <person name="Daum C."/>
            <person name="Ezra D."/>
            <person name="Gonzalez J.B."/>
            <person name="Henrissat B."/>
            <person name="Kuo A."/>
            <person name="Liang C."/>
            <person name="Lipzen A."/>
            <person name="Lutzoni F."/>
            <person name="Magnuson J."/>
            <person name="Mondo S."/>
            <person name="Nolan M."/>
            <person name="Ohm R."/>
            <person name="Pangilinan J."/>
            <person name="Park H.-J.H."/>
            <person name="Ramirez L."/>
            <person name="Alfaro M."/>
            <person name="Sun H."/>
            <person name="Tritt A."/>
            <person name="Yoshinaga Y."/>
            <person name="Zwiers L.-H.L."/>
            <person name="Turgeon B.G."/>
            <person name="Goodwin S.B."/>
            <person name="Spatafora J.W."/>
            <person name="Crous P.W."/>
            <person name="Grigoriev I.V."/>
        </authorList>
    </citation>
    <scope>NUCLEOTIDE SEQUENCE [LARGE SCALE GENOMIC DNA]</scope>
    <source>
        <strain evidence="2 3">CBS 611.86</strain>
    </source>
</reference>
<dbReference type="AlphaFoldDB" id="A0A7C8MQS1"/>
<keyword evidence="3" id="KW-1185">Reference proteome</keyword>
<proteinExistence type="predicted"/>
<sequence length="267" mass="30701">MRAIRRIIRNLRADEEEYFEDSDEDRETPGNEYRHEESDVGPWIEPPFALADKLVLNIKGALNASKTSSLSVVRDGADRSKPRLRHDWIAAHLRYHIEPDYNSFDDQPVHRRERPTVIALRIILATDANSKPTKDEMLKALVCQLHDQLSEYQRCKHALEEIMMNVEKMDRPLNWIHVLEQLLAVIRVEIPVFVLLYGGDRDEVFEVVHEIQRMGTTKLTSKVHVVMTGPGTNRVATLKRCKVFVADPTDFQMLDGVEDTVEGSSAY</sequence>
<evidence type="ECO:0000313" key="3">
    <source>
        <dbReference type="Proteomes" id="UP000481861"/>
    </source>
</evidence>
<protein>
    <submittedName>
        <fullName evidence="2">Uncharacterized protein</fullName>
    </submittedName>
</protein>
<dbReference type="Proteomes" id="UP000481861">
    <property type="component" value="Unassembled WGS sequence"/>
</dbReference>
<evidence type="ECO:0000256" key="1">
    <source>
        <dbReference type="SAM" id="MobiDB-lite"/>
    </source>
</evidence>
<gene>
    <name evidence="2" type="ORF">BDV95DRAFT_603577</name>
</gene>
<accession>A0A7C8MQS1</accession>
<feature type="compositionally biased region" description="Basic and acidic residues" evidence="1">
    <location>
        <begin position="27"/>
        <end position="38"/>
    </location>
</feature>
<comment type="caution">
    <text evidence="2">The sequence shown here is derived from an EMBL/GenBank/DDBJ whole genome shotgun (WGS) entry which is preliminary data.</text>
</comment>
<organism evidence="2 3">
    <name type="scientific">Massariosphaeria phaeospora</name>
    <dbReference type="NCBI Taxonomy" id="100035"/>
    <lineage>
        <taxon>Eukaryota</taxon>
        <taxon>Fungi</taxon>
        <taxon>Dikarya</taxon>
        <taxon>Ascomycota</taxon>
        <taxon>Pezizomycotina</taxon>
        <taxon>Dothideomycetes</taxon>
        <taxon>Pleosporomycetidae</taxon>
        <taxon>Pleosporales</taxon>
        <taxon>Pleosporales incertae sedis</taxon>
        <taxon>Massariosphaeria</taxon>
    </lineage>
</organism>